<dbReference type="Proteomes" id="UP000521872">
    <property type="component" value="Unassembled WGS sequence"/>
</dbReference>
<comment type="caution">
    <text evidence="1">The sequence shown here is derived from an EMBL/GenBank/DDBJ whole genome shotgun (WGS) entry which is preliminary data.</text>
</comment>
<proteinExistence type="predicted"/>
<evidence type="ECO:0000313" key="2">
    <source>
        <dbReference type="Proteomes" id="UP000521872"/>
    </source>
</evidence>
<protein>
    <submittedName>
        <fullName evidence="1">Uncharacterized protein</fullName>
    </submittedName>
</protein>
<keyword evidence="2" id="KW-1185">Reference proteome</keyword>
<evidence type="ECO:0000313" key="1">
    <source>
        <dbReference type="EMBL" id="KAF4616178.1"/>
    </source>
</evidence>
<dbReference type="EMBL" id="JAACJL010000032">
    <property type="protein sequence ID" value="KAF4616178.1"/>
    <property type="molecule type" value="Genomic_DNA"/>
</dbReference>
<accession>A0A8H4QS44</accession>
<sequence>MRDLTFYEGDVGGVLHSLSSMPYLEKLVIHWKSNIHDSHPFHEVVKLPFLNHLETTTSVNVLVALLDGLSILPFTLRIINCVLKIQHLSPPTLDSNSLRERMERLVRSYGQSGVPVPELCHLHLTFDYNGLKLVMYPSFTLEVFTNFLIQDKADATNLVNAFKLRKLSEITFLVLRVSDTDHYYTSLAPLLTSMYSVTTLDVLETFFPVANLEADHGDDEVVLFPQLHTLCIDRILLFKDEPQSHLVYALHRFLARRISKGYPVLNLFLWTKPAFVAKLRDIFYDIVGLRIVWNDTTASGELVGHNLFCKGATAPL</sequence>
<organism evidence="1 2">
    <name type="scientific">Agrocybe pediades</name>
    <dbReference type="NCBI Taxonomy" id="84607"/>
    <lineage>
        <taxon>Eukaryota</taxon>
        <taxon>Fungi</taxon>
        <taxon>Dikarya</taxon>
        <taxon>Basidiomycota</taxon>
        <taxon>Agaricomycotina</taxon>
        <taxon>Agaricomycetes</taxon>
        <taxon>Agaricomycetidae</taxon>
        <taxon>Agaricales</taxon>
        <taxon>Agaricineae</taxon>
        <taxon>Strophariaceae</taxon>
        <taxon>Agrocybe</taxon>
    </lineage>
</organism>
<gene>
    <name evidence="1" type="ORF">D9613_011242</name>
</gene>
<dbReference type="AlphaFoldDB" id="A0A8H4QS44"/>
<reference evidence="1 2" key="1">
    <citation type="submission" date="2019-12" db="EMBL/GenBank/DDBJ databases">
        <authorList>
            <person name="Floudas D."/>
            <person name="Bentzer J."/>
            <person name="Ahren D."/>
            <person name="Johansson T."/>
            <person name="Persson P."/>
            <person name="Tunlid A."/>
        </authorList>
    </citation>
    <scope>NUCLEOTIDE SEQUENCE [LARGE SCALE GENOMIC DNA]</scope>
    <source>
        <strain evidence="1 2">CBS 102.39</strain>
    </source>
</reference>
<name>A0A8H4QS44_9AGAR</name>